<dbReference type="SUPFAM" id="SSF109854">
    <property type="entry name" value="DinB/YfiT-like putative metalloenzymes"/>
    <property type="match status" value="1"/>
</dbReference>
<dbReference type="AlphaFoldDB" id="A0A838AFM3"/>
<gene>
    <name evidence="1" type="ORF">H0B56_21110</name>
</gene>
<accession>A0A838AFM3</accession>
<dbReference type="Gene3D" id="1.20.120.450">
    <property type="entry name" value="dinb family like domain"/>
    <property type="match status" value="1"/>
</dbReference>
<evidence type="ECO:0000313" key="2">
    <source>
        <dbReference type="Proteomes" id="UP000582974"/>
    </source>
</evidence>
<dbReference type="RefSeq" id="WP_180894843.1">
    <property type="nucleotide sequence ID" value="NZ_JACCKD010000009.1"/>
</dbReference>
<evidence type="ECO:0000313" key="1">
    <source>
        <dbReference type="EMBL" id="MBA0128052.1"/>
    </source>
</evidence>
<reference evidence="1 2" key="1">
    <citation type="submission" date="2020-07" db="EMBL/GenBank/DDBJ databases">
        <title>Genome of Haloechinothrix sp.</title>
        <authorList>
            <person name="Tang S.-K."/>
            <person name="Yang L."/>
            <person name="Zhu W.-Y."/>
        </authorList>
    </citation>
    <scope>NUCLEOTIDE SEQUENCE [LARGE SCALE GENOMIC DNA]</scope>
    <source>
        <strain evidence="1 2">YIM 98757</strain>
    </source>
</reference>
<proteinExistence type="predicted"/>
<dbReference type="InterPro" id="IPR007061">
    <property type="entry name" value="MST-like"/>
</dbReference>
<dbReference type="EMBL" id="JACCKD010000009">
    <property type="protein sequence ID" value="MBA0128052.1"/>
    <property type="molecule type" value="Genomic_DNA"/>
</dbReference>
<sequence>MAHVLDTAERAATADERTTLETFLDHYRDAVTRKVHGVSGEDARRSLVPSATTLAGLLNHLCWVEFSWFEAVLAQTPRSELPRPPWSKDDPDADFRVGPEESVAGLIERYQRQCARSREIAARYELSHTVPNRRLGEVSLRWIYVHMLEETARHAGHADILREQIDGTTGD</sequence>
<protein>
    <submittedName>
        <fullName evidence="1">DinB family protein</fullName>
    </submittedName>
</protein>
<dbReference type="InterPro" id="IPR034660">
    <property type="entry name" value="DinB/YfiT-like"/>
</dbReference>
<keyword evidence="2" id="KW-1185">Reference proteome</keyword>
<comment type="caution">
    <text evidence="1">The sequence shown here is derived from an EMBL/GenBank/DDBJ whole genome shotgun (WGS) entry which is preliminary data.</text>
</comment>
<dbReference type="Proteomes" id="UP000582974">
    <property type="component" value="Unassembled WGS sequence"/>
</dbReference>
<name>A0A838AFM3_9PSEU</name>
<organism evidence="1 2">
    <name type="scientific">Haloechinothrix aidingensis</name>
    <dbReference type="NCBI Taxonomy" id="2752311"/>
    <lineage>
        <taxon>Bacteria</taxon>
        <taxon>Bacillati</taxon>
        <taxon>Actinomycetota</taxon>
        <taxon>Actinomycetes</taxon>
        <taxon>Pseudonocardiales</taxon>
        <taxon>Pseudonocardiaceae</taxon>
        <taxon>Haloechinothrix</taxon>
    </lineage>
</organism>
<dbReference type="Pfam" id="PF04978">
    <property type="entry name" value="MST"/>
    <property type="match status" value="1"/>
</dbReference>